<gene>
    <name evidence="10" type="ORF">ACFQ2T_11950</name>
</gene>
<dbReference type="Gene3D" id="3.40.50.300">
    <property type="entry name" value="P-loop containing nucleotide triphosphate hydrolases"/>
    <property type="match status" value="1"/>
</dbReference>
<dbReference type="InterPro" id="IPR003439">
    <property type="entry name" value="ABC_transporter-like_ATP-bd"/>
</dbReference>
<dbReference type="PANTHER" id="PTHR42788:SF18">
    <property type="entry name" value="TAURINE IMPORT ATP-BINDING PROTEIN TAUB"/>
    <property type="match status" value="1"/>
</dbReference>
<name>A0ABW3PFT1_9PROT</name>
<dbReference type="Proteomes" id="UP001597206">
    <property type="component" value="Unassembled WGS sequence"/>
</dbReference>
<dbReference type="Pfam" id="PF00005">
    <property type="entry name" value="ABC_tran"/>
    <property type="match status" value="1"/>
</dbReference>
<proteinExistence type="inferred from homology"/>
<organism evidence="10 11">
    <name type="scientific">Methylophilus flavus</name>
    <dbReference type="NCBI Taxonomy" id="640084"/>
    <lineage>
        <taxon>Bacteria</taxon>
        <taxon>Pseudomonadati</taxon>
        <taxon>Pseudomonadota</taxon>
        <taxon>Betaproteobacteria</taxon>
        <taxon>Nitrosomonadales</taxon>
        <taxon>Methylophilaceae</taxon>
        <taxon>Methylophilus</taxon>
    </lineage>
</organism>
<evidence type="ECO:0000259" key="9">
    <source>
        <dbReference type="PROSITE" id="PS50893"/>
    </source>
</evidence>
<dbReference type="InterPro" id="IPR027417">
    <property type="entry name" value="P-loop_NTPase"/>
</dbReference>
<keyword evidence="5" id="KW-0547">Nucleotide-binding</keyword>
<keyword evidence="3" id="KW-1003">Cell membrane</keyword>
<evidence type="ECO:0000313" key="10">
    <source>
        <dbReference type="EMBL" id="MFD1123223.1"/>
    </source>
</evidence>
<evidence type="ECO:0000256" key="6">
    <source>
        <dbReference type="ARBA" id="ARBA00022840"/>
    </source>
</evidence>
<evidence type="ECO:0000256" key="1">
    <source>
        <dbReference type="ARBA" id="ARBA00005417"/>
    </source>
</evidence>
<sequence length="267" mass="28902">MSTLTVNQVTASFTRAGGEQRTVLRDISVTILPQEIVVIVGPSGCGKTTLLNLVAGFEQPTSGDILLNGKQVSGPGPDRGVIFQQHTLLPWLTVGENVEFGLKLQGISPASRAVTSAEYLNLVGLSQYVDCQVWNLSGGMKQRVSLARALVTNPQILLMDEPFGALDAFTKEQMQTLVLNIWHATHKQILLVTHDIEEAVFLATKLILMKANPGQIAQVIPLDFGKRHISGESARSIKSDPDFIKVREAVLAYFFENDPGVSNAVAA</sequence>
<dbReference type="InterPro" id="IPR003593">
    <property type="entry name" value="AAA+_ATPase"/>
</dbReference>
<evidence type="ECO:0000256" key="3">
    <source>
        <dbReference type="ARBA" id="ARBA00022475"/>
    </source>
</evidence>
<evidence type="ECO:0000256" key="4">
    <source>
        <dbReference type="ARBA" id="ARBA00022519"/>
    </source>
</evidence>
<evidence type="ECO:0000256" key="2">
    <source>
        <dbReference type="ARBA" id="ARBA00022448"/>
    </source>
</evidence>
<keyword evidence="4" id="KW-0997">Cell inner membrane</keyword>
<keyword evidence="6 10" id="KW-0067">ATP-binding</keyword>
<evidence type="ECO:0000256" key="8">
    <source>
        <dbReference type="ARBA" id="ARBA00023136"/>
    </source>
</evidence>
<accession>A0ABW3PFT1</accession>
<dbReference type="EMBL" id="JBHTLN010000002">
    <property type="protein sequence ID" value="MFD1123223.1"/>
    <property type="molecule type" value="Genomic_DNA"/>
</dbReference>
<dbReference type="RefSeq" id="WP_379034704.1">
    <property type="nucleotide sequence ID" value="NZ_JBHTLN010000002.1"/>
</dbReference>
<dbReference type="PANTHER" id="PTHR42788">
    <property type="entry name" value="TAURINE IMPORT ATP-BINDING PROTEIN-RELATED"/>
    <property type="match status" value="1"/>
</dbReference>
<keyword evidence="7" id="KW-1278">Translocase</keyword>
<dbReference type="PROSITE" id="PS50893">
    <property type="entry name" value="ABC_TRANSPORTER_2"/>
    <property type="match status" value="1"/>
</dbReference>
<dbReference type="PROSITE" id="PS00211">
    <property type="entry name" value="ABC_TRANSPORTER_1"/>
    <property type="match status" value="1"/>
</dbReference>
<evidence type="ECO:0000256" key="5">
    <source>
        <dbReference type="ARBA" id="ARBA00022741"/>
    </source>
</evidence>
<dbReference type="InterPro" id="IPR017871">
    <property type="entry name" value="ABC_transporter-like_CS"/>
</dbReference>
<feature type="domain" description="ABC transporter" evidence="9">
    <location>
        <begin position="4"/>
        <end position="236"/>
    </location>
</feature>
<dbReference type="CDD" id="cd03293">
    <property type="entry name" value="ABC_NrtD_SsuB_transporters"/>
    <property type="match status" value="1"/>
</dbReference>
<keyword evidence="11" id="KW-1185">Reference proteome</keyword>
<keyword evidence="8" id="KW-0472">Membrane</keyword>
<reference evidence="11" key="1">
    <citation type="journal article" date="2019" name="Int. J. Syst. Evol. Microbiol.">
        <title>The Global Catalogue of Microorganisms (GCM) 10K type strain sequencing project: providing services to taxonomists for standard genome sequencing and annotation.</title>
        <authorList>
            <consortium name="The Broad Institute Genomics Platform"/>
            <consortium name="The Broad Institute Genome Sequencing Center for Infectious Disease"/>
            <person name="Wu L."/>
            <person name="Ma J."/>
        </authorList>
    </citation>
    <scope>NUCLEOTIDE SEQUENCE [LARGE SCALE GENOMIC DNA]</scope>
    <source>
        <strain evidence="11">CCUG 58411</strain>
    </source>
</reference>
<dbReference type="InterPro" id="IPR050166">
    <property type="entry name" value="ABC_transporter_ATP-bind"/>
</dbReference>
<dbReference type="GO" id="GO:0005524">
    <property type="term" value="F:ATP binding"/>
    <property type="evidence" value="ECO:0007669"/>
    <property type="project" value="UniProtKB-KW"/>
</dbReference>
<comment type="caution">
    <text evidence="10">The sequence shown here is derived from an EMBL/GenBank/DDBJ whole genome shotgun (WGS) entry which is preliminary data.</text>
</comment>
<dbReference type="SMART" id="SM00382">
    <property type="entry name" value="AAA"/>
    <property type="match status" value="1"/>
</dbReference>
<protein>
    <submittedName>
        <fullName evidence="10">Taurine ABC transporter ATP-binding protein</fullName>
    </submittedName>
</protein>
<dbReference type="SUPFAM" id="SSF52540">
    <property type="entry name" value="P-loop containing nucleoside triphosphate hydrolases"/>
    <property type="match status" value="1"/>
</dbReference>
<comment type="similarity">
    <text evidence="1">Belongs to the ABC transporter superfamily.</text>
</comment>
<evidence type="ECO:0000313" key="11">
    <source>
        <dbReference type="Proteomes" id="UP001597206"/>
    </source>
</evidence>
<keyword evidence="2" id="KW-0813">Transport</keyword>
<evidence type="ECO:0000256" key="7">
    <source>
        <dbReference type="ARBA" id="ARBA00022967"/>
    </source>
</evidence>